<keyword evidence="4" id="KW-1185">Reference proteome</keyword>
<dbReference type="PANTHER" id="PTHR35275">
    <property type="entry name" value="ZCF37"/>
    <property type="match status" value="1"/>
</dbReference>
<keyword evidence="2" id="KW-1133">Transmembrane helix</keyword>
<proteinExistence type="predicted"/>
<dbReference type="Proteomes" id="UP000595140">
    <property type="component" value="Unassembled WGS sequence"/>
</dbReference>
<dbReference type="AlphaFoldDB" id="A0A484NDC1"/>
<evidence type="ECO:0000313" key="3">
    <source>
        <dbReference type="EMBL" id="VFQ99060.1"/>
    </source>
</evidence>
<feature type="transmembrane region" description="Helical" evidence="2">
    <location>
        <begin position="169"/>
        <end position="201"/>
    </location>
</feature>
<evidence type="ECO:0000256" key="2">
    <source>
        <dbReference type="SAM" id="Phobius"/>
    </source>
</evidence>
<reference evidence="3 4" key="1">
    <citation type="submission" date="2018-04" db="EMBL/GenBank/DDBJ databases">
        <authorList>
            <person name="Vogel A."/>
        </authorList>
    </citation>
    <scope>NUCLEOTIDE SEQUENCE [LARGE SCALE GENOMIC DNA]</scope>
</reference>
<evidence type="ECO:0008006" key="5">
    <source>
        <dbReference type="Google" id="ProtNLM"/>
    </source>
</evidence>
<feature type="region of interest" description="Disordered" evidence="1">
    <location>
        <begin position="107"/>
        <end position="145"/>
    </location>
</feature>
<dbReference type="PANTHER" id="PTHR35275:SF1">
    <property type="entry name" value="OS07G0585900 PROTEIN"/>
    <property type="match status" value="1"/>
</dbReference>
<gene>
    <name evidence="3" type="ORF">CCAM_LOCUS40836</name>
</gene>
<keyword evidence="2" id="KW-0812">Transmembrane</keyword>
<evidence type="ECO:0000256" key="1">
    <source>
        <dbReference type="SAM" id="MobiDB-lite"/>
    </source>
</evidence>
<dbReference type="EMBL" id="OOIL02006641">
    <property type="protein sequence ID" value="VFQ99060.1"/>
    <property type="molecule type" value="Genomic_DNA"/>
</dbReference>
<name>A0A484NDC1_9ASTE</name>
<keyword evidence="2" id="KW-0472">Membrane</keyword>
<dbReference type="InterPro" id="IPR045880">
    <property type="entry name" value="ZCF37"/>
</dbReference>
<feature type="region of interest" description="Disordered" evidence="1">
    <location>
        <begin position="205"/>
        <end position="225"/>
    </location>
</feature>
<feature type="region of interest" description="Disordered" evidence="1">
    <location>
        <begin position="243"/>
        <end position="273"/>
    </location>
</feature>
<protein>
    <recommendedName>
        <fullName evidence="5">ZCF37</fullName>
    </recommendedName>
</protein>
<dbReference type="OrthoDB" id="1932497at2759"/>
<feature type="compositionally biased region" description="Polar residues" evidence="1">
    <location>
        <begin position="111"/>
        <end position="121"/>
    </location>
</feature>
<evidence type="ECO:0000313" key="4">
    <source>
        <dbReference type="Proteomes" id="UP000595140"/>
    </source>
</evidence>
<accession>A0A484NDC1</accession>
<feature type="region of interest" description="Disordered" evidence="1">
    <location>
        <begin position="8"/>
        <end position="46"/>
    </location>
</feature>
<organism evidence="3 4">
    <name type="scientific">Cuscuta campestris</name>
    <dbReference type="NCBI Taxonomy" id="132261"/>
    <lineage>
        <taxon>Eukaryota</taxon>
        <taxon>Viridiplantae</taxon>
        <taxon>Streptophyta</taxon>
        <taxon>Embryophyta</taxon>
        <taxon>Tracheophyta</taxon>
        <taxon>Spermatophyta</taxon>
        <taxon>Magnoliopsida</taxon>
        <taxon>eudicotyledons</taxon>
        <taxon>Gunneridae</taxon>
        <taxon>Pentapetalae</taxon>
        <taxon>asterids</taxon>
        <taxon>lamiids</taxon>
        <taxon>Solanales</taxon>
        <taxon>Convolvulaceae</taxon>
        <taxon>Cuscuteae</taxon>
        <taxon>Cuscuta</taxon>
        <taxon>Cuscuta subgen. Grammica</taxon>
        <taxon>Cuscuta sect. Cleistogrammica</taxon>
    </lineage>
</organism>
<sequence length="273" mass="30311">MFNPLICLSSSNPLEEDDYDYLQDSQSSSPKRSKKGNNKSNPYAGRGLDKFSALLAQIESQKRKIYNQVGPDEISIVRFVFSSDSKNDVVKPIVVKLKAANNNIKNRENRTASLTRSSGAQSPDEDRSSDGDAGGRTAAAAKEGGKEKLITKSVSWKKMKWEELRKPRFYLPFTVLMILVFLAIYGRAFAILCTSIGWYAIPAAGGSSGSSGERRRRPATATTKIRNYNRKEYMRRFSEKNLLKRSGDDGSPSPKSGCLTVAAGQRHRRKNSL</sequence>